<protein>
    <recommendedName>
        <fullName evidence="1">Msp4/OMP-like domain-containing protein</fullName>
    </recommendedName>
</protein>
<sequence length="539" mass="57074">MWHHPATYSTLGSLRNLIFQSCPHTLTALEGSIGYSIGGARVEVEVGYERFVIKGGKKSNEDTASVFLLGKELAYDTARGQVDRLTNALGKMTKGEAKKWGAAVEGATGGQAVSQKVCGTANSGSGTNKCGTADSNGKLSTAFNADADATLLSAAGNNISTSGMAISGNTSNCKVTVAIVTAVFSNYWRKSLMGVVFVNYARSFLAGTVALSAVCLNFALPSVALAYTSDWEQQGGLYAGLTLNPSYGSVQNFKLKDSGQNPAGILTYYSGLGTVSERFDWDILDSTVEFENSSFPALEGAVGLNMQNFRVELNVGREVFPVKTDEKIKSAISGIEEIELALKAGVEQRFVDMMRSMQKNPKAEFPRSAVRHLVAGRGAEKYKYSPELVAKKIAGLSTQGVARVASSFVRNVEGATVARISDITSTSVTLNVCRDVPTYVPGARLIPYACAGVGWGFMGMSGETATHLVYKVKGGARYALTPRVHLIAGAFLQGVFGNVKHHDIDTDSVAGGISKSASRISSTFRLKNLGLNIGASFSI</sequence>
<feature type="domain" description="Msp4/OMP-like" evidence="1">
    <location>
        <begin position="24"/>
        <end position="77"/>
    </location>
</feature>
<evidence type="ECO:0000259" key="1">
    <source>
        <dbReference type="Pfam" id="PF01617"/>
    </source>
</evidence>
<dbReference type="Pfam" id="PF01617">
    <property type="entry name" value="Surface_Ag_2"/>
    <property type="match status" value="2"/>
</dbReference>
<gene>
    <name evidence="2" type="ORF">GH714_043022</name>
</gene>
<reference evidence="2 3" key="1">
    <citation type="journal article" date="2020" name="Mol. Plant">
        <title>The Chromosome-Based Rubber Tree Genome Provides New Insights into Spurge Genome Evolution and Rubber Biosynthesis.</title>
        <authorList>
            <person name="Liu J."/>
            <person name="Shi C."/>
            <person name="Shi C.C."/>
            <person name="Li W."/>
            <person name="Zhang Q.J."/>
            <person name="Zhang Y."/>
            <person name="Li K."/>
            <person name="Lu H.F."/>
            <person name="Shi C."/>
            <person name="Zhu S.T."/>
            <person name="Xiao Z.Y."/>
            <person name="Nan H."/>
            <person name="Yue Y."/>
            <person name="Zhu X.G."/>
            <person name="Wu Y."/>
            <person name="Hong X.N."/>
            <person name="Fan G.Y."/>
            <person name="Tong Y."/>
            <person name="Zhang D."/>
            <person name="Mao C.L."/>
            <person name="Liu Y.L."/>
            <person name="Hao S.J."/>
            <person name="Liu W.Q."/>
            <person name="Lv M.Q."/>
            <person name="Zhang H.B."/>
            <person name="Liu Y."/>
            <person name="Hu-Tang G.R."/>
            <person name="Wang J.P."/>
            <person name="Wang J.H."/>
            <person name="Sun Y.H."/>
            <person name="Ni S.B."/>
            <person name="Chen W.B."/>
            <person name="Zhang X.C."/>
            <person name="Jiao Y.N."/>
            <person name="Eichler E.E."/>
            <person name="Li G.H."/>
            <person name="Liu X."/>
            <person name="Gao L.Z."/>
        </authorList>
    </citation>
    <scope>NUCLEOTIDE SEQUENCE [LARGE SCALE GENOMIC DNA]</scope>
    <source>
        <strain evidence="3">cv. GT1</strain>
        <tissue evidence="2">Leaf</tissue>
    </source>
</reference>
<evidence type="ECO:0000313" key="3">
    <source>
        <dbReference type="Proteomes" id="UP000467840"/>
    </source>
</evidence>
<evidence type="ECO:0000313" key="2">
    <source>
        <dbReference type="EMBL" id="KAF2282198.1"/>
    </source>
</evidence>
<dbReference type="Proteomes" id="UP000467840">
    <property type="component" value="Unassembled WGS sequence"/>
</dbReference>
<dbReference type="Gene3D" id="2.40.160.20">
    <property type="match status" value="1"/>
</dbReference>
<proteinExistence type="predicted"/>
<organism evidence="2 3">
    <name type="scientific">Hevea brasiliensis</name>
    <name type="common">Para rubber tree</name>
    <name type="synonym">Siphonia brasiliensis</name>
    <dbReference type="NCBI Taxonomy" id="3981"/>
    <lineage>
        <taxon>Eukaryota</taxon>
        <taxon>Viridiplantae</taxon>
        <taxon>Streptophyta</taxon>
        <taxon>Embryophyta</taxon>
        <taxon>Tracheophyta</taxon>
        <taxon>Spermatophyta</taxon>
        <taxon>Magnoliopsida</taxon>
        <taxon>eudicotyledons</taxon>
        <taxon>Gunneridae</taxon>
        <taxon>Pentapetalae</taxon>
        <taxon>rosids</taxon>
        <taxon>fabids</taxon>
        <taxon>Malpighiales</taxon>
        <taxon>Euphorbiaceae</taxon>
        <taxon>Crotonoideae</taxon>
        <taxon>Micrandreae</taxon>
        <taxon>Hevea</taxon>
    </lineage>
</organism>
<accession>A0A6A6K213</accession>
<dbReference type="InterPro" id="IPR011250">
    <property type="entry name" value="OMP/PagP_B-barrel"/>
</dbReference>
<dbReference type="EMBL" id="JAAGAX010000511">
    <property type="protein sequence ID" value="KAF2282198.1"/>
    <property type="molecule type" value="Genomic_DNA"/>
</dbReference>
<name>A0A6A6K213_HEVBR</name>
<dbReference type="AlphaFoldDB" id="A0A6A6K213"/>
<keyword evidence="3" id="KW-1185">Reference proteome</keyword>
<dbReference type="SUPFAM" id="SSF56925">
    <property type="entry name" value="OMPA-like"/>
    <property type="match status" value="1"/>
</dbReference>
<dbReference type="InterPro" id="IPR002566">
    <property type="entry name" value="Msp4_OMP-like"/>
</dbReference>
<comment type="caution">
    <text evidence="2">The sequence shown here is derived from an EMBL/GenBank/DDBJ whole genome shotgun (WGS) entry which is preliminary data.</text>
</comment>
<feature type="domain" description="Msp4/OMP-like" evidence="1">
    <location>
        <begin position="233"/>
        <end position="538"/>
    </location>
</feature>